<feature type="transmembrane region" description="Helical" evidence="6">
    <location>
        <begin position="254"/>
        <end position="276"/>
    </location>
</feature>
<comment type="caution">
    <text evidence="8">The sequence shown here is derived from an EMBL/GenBank/DDBJ whole genome shotgun (WGS) entry which is preliminary data.</text>
</comment>
<feature type="domain" description="Amino acid transporter transmembrane" evidence="7">
    <location>
        <begin position="568"/>
        <end position="656"/>
    </location>
</feature>
<feature type="transmembrane region" description="Helical" evidence="6">
    <location>
        <begin position="387"/>
        <end position="412"/>
    </location>
</feature>
<dbReference type="InterPro" id="IPR013057">
    <property type="entry name" value="AA_transpt_TM"/>
</dbReference>
<feature type="transmembrane region" description="Helical" evidence="6">
    <location>
        <begin position="637"/>
        <end position="656"/>
    </location>
</feature>
<evidence type="ECO:0000256" key="5">
    <source>
        <dbReference type="SAM" id="MobiDB-lite"/>
    </source>
</evidence>
<protein>
    <recommendedName>
        <fullName evidence="7">Amino acid transporter transmembrane domain-containing protein</fullName>
    </recommendedName>
</protein>
<feature type="transmembrane region" description="Helical" evidence="6">
    <location>
        <begin position="190"/>
        <end position="212"/>
    </location>
</feature>
<feature type="transmembrane region" description="Helical" evidence="6">
    <location>
        <begin position="357"/>
        <end position="375"/>
    </location>
</feature>
<evidence type="ECO:0000256" key="2">
    <source>
        <dbReference type="ARBA" id="ARBA00022692"/>
    </source>
</evidence>
<keyword evidence="3 6" id="KW-1133">Transmembrane helix</keyword>
<evidence type="ECO:0000256" key="4">
    <source>
        <dbReference type="ARBA" id="ARBA00023136"/>
    </source>
</evidence>
<feature type="region of interest" description="Disordered" evidence="5">
    <location>
        <begin position="48"/>
        <end position="99"/>
    </location>
</feature>
<feature type="transmembrane region" description="Helical" evidence="6">
    <location>
        <begin position="595"/>
        <end position="616"/>
    </location>
</feature>
<evidence type="ECO:0000256" key="1">
    <source>
        <dbReference type="ARBA" id="ARBA00004141"/>
    </source>
</evidence>
<dbReference type="Pfam" id="PF01490">
    <property type="entry name" value="Aa_trans"/>
    <property type="match status" value="2"/>
</dbReference>
<dbReference type="EMBL" id="JAWJWF010000045">
    <property type="protein sequence ID" value="KAK6627531.1"/>
    <property type="molecule type" value="Genomic_DNA"/>
</dbReference>
<dbReference type="Proteomes" id="UP001359485">
    <property type="component" value="Unassembled WGS sequence"/>
</dbReference>
<reference evidence="8 9" key="1">
    <citation type="submission" date="2023-09" db="EMBL/GenBank/DDBJ databases">
        <title>Genomes of two closely related lineages of the louse Polyplax serrata with different host specificities.</title>
        <authorList>
            <person name="Martinu J."/>
            <person name="Tarabai H."/>
            <person name="Stefka J."/>
            <person name="Hypsa V."/>
        </authorList>
    </citation>
    <scope>NUCLEOTIDE SEQUENCE [LARGE SCALE GENOMIC DNA]</scope>
    <source>
        <strain evidence="8">98ZLc_SE</strain>
    </source>
</reference>
<feature type="transmembrane region" description="Helical" evidence="6">
    <location>
        <begin position="291"/>
        <end position="308"/>
    </location>
</feature>
<evidence type="ECO:0000256" key="6">
    <source>
        <dbReference type="SAM" id="Phobius"/>
    </source>
</evidence>
<gene>
    <name evidence="8" type="ORF">RUM44_010009</name>
</gene>
<feature type="region of interest" description="Disordered" evidence="5">
    <location>
        <begin position="116"/>
        <end position="153"/>
    </location>
</feature>
<evidence type="ECO:0000313" key="9">
    <source>
        <dbReference type="Proteomes" id="UP001359485"/>
    </source>
</evidence>
<evidence type="ECO:0000256" key="3">
    <source>
        <dbReference type="ARBA" id="ARBA00022989"/>
    </source>
</evidence>
<feature type="transmembrane region" description="Helical" evidence="6">
    <location>
        <begin position="432"/>
        <end position="454"/>
    </location>
</feature>
<feature type="transmembrane region" description="Helical" evidence="6">
    <location>
        <begin position="315"/>
        <end position="337"/>
    </location>
</feature>
<feature type="domain" description="Amino acid transporter transmembrane" evidence="7">
    <location>
        <begin position="158"/>
        <end position="558"/>
    </location>
</feature>
<name>A0ABR1AV03_POLSC</name>
<feature type="transmembrane region" description="Helical" evidence="6">
    <location>
        <begin position="543"/>
        <end position="566"/>
    </location>
</feature>
<keyword evidence="9" id="KW-1185">Reference proteome</keyword>
<feature type="transmembrane region" description="Helical" evidence="6">
    <location>
        <begin position="502"/>
        <end position="522"/>
    </location>
</feature>
<keyword evidence="2 6" id="KW-0812">Transmembrane</keyword>
<organism evidence="8 9">
    <name type="scientific">Polyplax serrata</name>
    <name type="common">Common mouse louse</name>
    <dbReference type="NCBI Taxonomy" id="468196"/>
    <lineage>
        <taxon>Eukaryota</taxon>
        <taxon>Metazoa</taxon>
        <taxon>Ecdysozoa</taxon>
        <taxon>Arthropoda</taxon>
        <taxon>Hexapoda</taxon>
        <taxon>Insecta</taxon>
        <taxon>Pterygota</taxon>
        <taxon>Neoptera</taxon>
        <taxon>Paraneoptera</taxon>
        <taxon>Psocodea</taxon>
        <taxon>Troctomorpha</taxon>
        <taxon>Phthiraptera</taxon>
        <taxon>Anoplura</taxon>
        <taxon>Polyplacidae</taxon>
        <taxon>Polyplax</taxon>
    </lineage>
</organism>
<evidence type="ECO:0000313" key="8">
    <source>
        <dbReference type="EMBL" id="KAK6627531.1"/>
    </source>
</evidence>
<dbReference type="PANTHER" id="PTHR22950:SF680">
    <property type="entry name" value="PROTON-COUPLED AMINO ACID TRANSPORTER 4-LIKE PROTEIN"/>
    <property type="match status" value="1"/>
</dbReference>
<feature type="compositionally biased region" description="Basic and acidic residues" evidence="5">
    <location>
        <begin position="124"/>
        <end position="153"/>
    </location>
</feature>
<sequence length="668" mass="73995">MKPVEIFGVQSKRAIQHDFDLSSKHPVEQTDWRSTVKAEDSLSLFGKPKAVDSRSMSVEEYNMNPVSKEGHINNGRRQSRTRSKSFKSGDFNGGPPRRRSIAGTFVMDPSLKLPPRPKANSFAHDGKRDEGNGVYEKDEKVKEPEGDYDPYQERVVDHPTTNMETLLHLLKGSLGTGILAMPNAFHNAGWALGLVGTIIIGIICTFCIHLLIKCEYELCKRRRIPALNYPATAEAGLQEGPTIFTKLAPISGHVVNFFVLAYQLGICCVYVVFVASNVKDVVDEYWYDLDVRIYMVIFLLPLILINYVRNLKYLAPFSAISNIITFIGFGITLYYIFAEVHGIDEREAIGEVKNWPLFFGTVLFSLEAIGVIMPLENEMKSPKSFGGPVGVLNVAMALIIALYVGMGFFGYLRYGADAKGSITLNIPSGDPLAQVVKITMAFAIFITHALQNYVAIDIVWNGYLAPSFEKNAHKLYYEYAVRTLLVLFTFLMGVLIPNLEHFIAFVGAVTLSLLALFFPVVIETSTFWYSKTGLDFYWMMARNVFISIFALMGLIIGGFTSVQSIINSNSLRCATSNNLISFAVLLGVAIPNLELFISLIGAFCLAALGIAFPALIDQSTFWYQRKGWSFVKMSLQNAALVIFGAVGLVVGTYVAISNINSHFANGSL</sequence>
<keyword evidence="4 6" id="KW-0472">Membrane</keyword>
<evidence type="ECO:0000259" key="7">
    <source>
        <dbReference type="Pfam" id="PF01490"/>
    </source>
</evidence>
<accession>A0ABR1AV03</accession>
<feature type="transmembrane region" description="Helical" evidence="6">
    <location>
        <begin position="475"/>
        <end position="496"/>
    </location>
</feature>
<comment type="subcellular location">
    <subcellularLocation>
        <location evidence="1">Membrane</location>
        <topology evidence="1">Multi-pass membrane protein</topology>
    </subcellularLocation>
</comment>
<dbReference type="PANTHER" id="PTHR22950">
    <property type="entry name" value="AMINO ACID TRANSPORTER"/>
    <property type="match status" value="1"/>
</dbReference>
<proteinExistence type="predicted"/>